<dbReference type="InterPro" id="IPR029058">
    <property type="entry name" value="AB_hydrolase_fold"/>
</dbReference>
<accession>B9XR97</accession>
<feature type="region of interest" description="Disordered" evidence="1">
    <location>
        <begin position="322"/>
        <end position="341"/>
    </location>
</feature>
<protein>
    <submittedName>
        <fullName evidence="3">Putative esterase</fullName>
    </submittedName>
</protein>
<dbReference type="Proteomes" id="UP000003688">
    <property type="component" value="Unassembled WGS sequence"/>
</dbReference>
<sequence precursor="true">MQLAIMNARYCKWNKPVMQRFLAALAGLLITASAASAAPTDDVYLLGPDSMPHENVPHGKVIGPLTLASQVFTNTTRHYWVYVPAQYDAAKPACLMVFQDGQAFVSTNGDYRIPNVFDNLIYRREMPVTIGVFINPGHTPTQQESSSTNWGDSINNRGDEYNKLDDRYASMIVTELLPLLEKDYKISKNPDDRAIAGASSGAICAFTVAWQRPDQFHKVISTIGSFTNIRGGHVYPDLVSQTERKPLRVFLQDGLNDNRGRRGNGEYDPEWDWHAQNIKMAAALTAKGYDLNYCWGIGTHSNKQGGAMMPEMLRWLWRDYPRPDDPKDDSNRKLLGAVESK</sequence>
<keyword evidence="2" id="KW-0732">Signal</keyword>
<dbReference type="Pfam" id="PF00756">
    <property type="entry name" value="Esterase"/>
    <property type="match status" value="1"/>
</dbReference>
<evidence type="ECO:0000256" key="2">
    <source>
        <dbReference type="SAM" id="SignalP"/>
    </source>
</evidence>
<reference evidence="3 4" key="1">
    <citation type="journal article" date="2011" name="J. Bacteriol.">
        <title>Genome sequence of 'Pedosphaera parvula' Ellin514, an aerobic Verrucomicrobial isolate from pasture soil.</title>
        <authorList>
            <person name="Kant R."/>
            <person name="van Passel M.W."/>
            <person name="Sangwan P."/>
            <person name="Palva A."/>
            <person name="Lucas S."/>
            <person name="Copeland A."/>
            <person name="Lapidus A."/>
            <person name="Glavina Del Rio T."/>
            <person name="Dalin E."/>
            <person name="Tice H."/>
            <person name="Bruce D."/>
            <person name="Goodwin L."/>
            <person name="Pitluck S."/>
            <person name="Chertkov O."/>
            <person name="Larimer F.W."/>
            <person name="Land M.L."/>
            <person name="Hauser L."/>
            <person name="Brettin T.S."/>
            <person name="Detter J.C."/>
            <person name="Han S."/>
            <person name="de Vos W.M."/>
            <person name="Janssen P.H."/>
            <person name="Smidt H."/>
        </authorList>
    </citation>
    <scope>NUCLEOTIDE SEQUENCE [LARGE SCALE GENOMIC DNA]</scope>
    <source>
        <strain evidence="3 4">Ellin514</strain>
    </source>
</reference>
<dbReference type="PANTHER" id="PTHR48098">
    <property type="entry name" value="ENTEROCHELIN ESTERASE-RELATED"/>
    <property type="match status" value="1"/>
</dbReference>
<dbReference type="Gene3D" id="3.40.50.1820">
    <property type="entry name" value="alpha/beta hydrolase"/>
    <property type="match status" value="1"/>
</dbReference>
<comment type="caution">
    <text evidence="3">The sequence shown here is derived from an EMBL/GenBank/DDBJ whole genome shotgun (WGS) entry which is preliminary data.</text>
</comment>
<dbReference type="ESTHER" id="9bact-b9xr97">
    <property type="family name" value="A85-IroE-IroD-Fes-Yiel"/>
</dbReference>
<evidence type="ECO:0000313" key="3">
    <source>
        <dbReference type="EMBL" id="EEF57640.1"/>
    </source>
</evidence>
<dbReference type="STRING" id="320771.Cflav_PD0745"/>
<evidence type="ECO:0000313" key="4">
    <source>
        <dbReference type="Proteomes" id="UP000003688"/>
    </source>
</evidence>
<gene>
    <name evidence="3" type="ORF">Cflav_PD0745</name>
</gene>
<dbReference type="AlphaFoldDB" id="B9XR97"/>
<feature type="chain" id="PRO_5002894587" evidence="2">
    <location>
        <begin position="38"/>
        <end position="341"/>
    </location>
</feature>
<dbReference type="InterPro" id="IPR050583">
    <property type="entry name" value="Mycobacterial_A85_antigen"/>
</dbReference>
<evidence type="ECO:0000256" key="1">
    <source>
        <dbReference type="SAM" id="MobiDB-lite"/>
    </source>
</evidence>
<dbReference type="EMBL" id="ABOX02000061">
    <property type="protein sequence ID" value="EEF57640.1"/>
    <property type="molecule type" value="Genomic_DNA"/>
</dbReference>
<feature type="compositionally biased region" description="Basic and acidic residues" evidence="1">
    <location>
        <begin position="322"/>
        <end position="332"/>
    </location>
</feature>
<name>B9XR97_PEDPL</name>
<proteinExistence type="predicted"/>
<dbReference type="SUPFAM" id="SSF53474">
    <property type="entry name" value="alpha/beta-Hydrolases"/>
    <property type="match status" value="1"/>
</dbReference>
<dbReference type="InterPro" id="IPR000801">
    <property type="entry name" value="Esterase-like"/>
</dbReference>
<keyword evidence="4" id="KW-1185">Reference proteome</keyword>
<organism evidence="3 4">
    <name type="scientific">Pedosphaera parvula (strain Ellin514)</name>
    <dbReference type="NCBI Taxonomy" id="320771"/>
    <lineage>
        <taxon>Bacteria</taxon>
        <taxon>Pseudomonadati</taxon>
        <taxon>Verrucomicrobiota</taxon>
        <taxon>Pedosphaerae</taxon>
        <taxon>Pedosphaerales</taxon>
        <taxon>Pedosphaeraceae</taxon>
        <taxon>Pedosphaera</taxon>
    </lineage>
</organism>
<dbReference type="PANTHER" id="PTHR48098:SF3">
    <property type="entry name" value="IRON(III) ENTEROBACTIN ESTERASE"/>
    <property type="match status" value="1"/>
</dbReference>
<feature type="signal peptide" evidence="2">
    <location>
        <begin position="1"/>
        <end position="37"/>
    </location>
</feature>